<reference evidence="5" key="1">
    <citation type="submission" date="2021-02" db="EMBL/GenBank/DDBJ databases">
        <title>PHA producing bacteria isolated from coastal sediment in Guangdong, Shenzhen.</title>
        <authorList>
            <person name="Zheng W."/>
            <person name="Yu S."/>
            <person name="Huang Y."/>
        </authorList>
    </citation>
    <scope>NUCLEOTIDE SEQUENCE</scope>
    <source>
        <strain evidence="5">TN14-10</strain>
    </source>
</reference>
<evidence type="ECO:0000313" key="6">
    <source>
        <dbReference type="Proteomes" id="UP000664303"/>
    </source>
</evidence>
<dbReference type="GO" id="GO:0004016">
    <property type="term" value="F:adenylate cyclase activity"/>
    <property type="evidence" value="ECO:0007669"/>
    <property type="project" value="TreeGrafter"/>
</dbReference>
<dbReference type="CDD" id="cd07302">
    <property type="entry name" value="CHD"/>
    <property type="match status" value="1"/>
</dbReference>
<dbReference type="SUPFAM" id="SSF55073">
    <property type="entry name" value="Nucleotide cyclase"/>
    <property type="match status" value="1"/>
</dbReference>
<evidence type="ECO:0000256" key="3">
    <source>
        <dbReference type="SAM" id="Phobius"/>
    </source>
</evidence>
<dbReference type="RefSeq" id="WP_206559913.1">
    <property type="nucleotide sequence ID" value="NZ_JAFKCZ010000005.1"/>
</dbReference>
<comment type="caution">
    <text evidence="5">The sequence shown here is derived from an EMBL/GenBank/DDBJ whole genome shotgun (WGS) entry which is preliminary data.</text>
</comment>
<accession>A0A939DE63</accession>
<keyword evidence="6" id="KW-1185">Reference proteome</keyword>
<proteinExistence type="predicted"/>
<dbReference type="Proteomes" id="UP000664303">
    <property type="component" value="Unassembled WGS sequence"/>
</dbReference>
<dbReference type="PROSITE" id="PS50125">
    <property type="entry name" value="GUANYLATE_CYCLASE_2"/>
    <property type="match status" value="1"/>
</dbReference>
<evidence type="ECO:0000259" key="4">
    <source>
        <dbReference type="PROSITE" id="PS50125"/>
    </source>
</evidence>
<evidence type="ECO:0000313" key="5">
    <source>
        <dbReference type="EMBL" id="MBN7796465.1"/>
    </source>
</evidence>
<keyword evidence="3" id="KW-0472">Membrane</keyword>
<dbReference type="Pfam" id="PF13191">
    <property type="entry name" value="AAA_16"/>
    <property type="match status" value="1"/>
</dbReference>
<sequence>MVDPDKGSTAVSRWRQELRNHPVIRVAGAYCVVAWILMQAGEIILPSFEAPAWIMQTLIAVLVAGLPVVVILARITRLPAIIGLADSVPTPVAFSRSPDPAQEAGDILRLKSASLEMPMDLSESRQVTTLVCSLVGMRDGLEDPEILLGFLAGMEADVAQAVSRYEGTRLPSGRSEIVVAFGFPMAHEDDARRAAKLAVEVLEMVRAHDVADGPDTQITSRVGMHTATIIIDEGATDDDVTNLLGDTVGVAAYLQAFAPDGGVALSADSRFLLRSSFILEEAGRQTHPRLGRDVPVYQLGRELSGELASVMVERSEVIGREHERSLLLQQWHTVLEGESEYVLIKGEPGMGKSSLLYDTVTRLVTEGSAQLILLTCEPYHRDTPFRPLIHFFERTVFEGKRLTPAERLEKLRAFVGPVVGEGDSEAVPLLAALLSCHPDELTQSQAGASSRQVREKTLALLVSLMERFSARKPLVLAVEDLHWADPSTRDLIESLLATDPSTPIFGLFTARPEYEPAWVNLPDVIEINLNKLSNRVAGELVRRQAGEDELSPRLVQQIVDNAGGIPLYIEQLTRSLLESRERRAGQGTEDELAIPPSLKASLVARIDHLGASKPLLQLCSVIGFEFSYELLHAVCDASDEKLLRKVLGTIVNAGLIYQKGAYPDATFKFKHRLIMEVASQSLLRRTRQQLHRVIAEKLESDFPDKCRTRPNQVAHHFSRAGDAGKAISYWVQAAQLSQSKFANEEALAQVQRGLAALKDVADQERRDQFELTLQNLLGMIQLSSQGYTNTEVRVAFERALELSDKVEQTPELYRMEVGLWMYYLIRGEYDRAMELSDQLLQLAERIDEAPERLQANYCAGYSHYFKGEIPVTLGYFETALSYQSEDGDFTRQTPSRDDSRIHLNCLHALALWHSGNPVAADTAMAGALDLARRLGHPYGLAWSLFFATLLAHMRGRLEDAAGHAGEMVEICRSKGFGFFIPLGKFFLASAIEDDGERLAALLATHEVTMATGARAHSAYLRAVIIRELIACGELRRARELASENEAYIRARQEWIYSSENQRLLALLCRELDDNAEACTRLLEEAIAQAREVNNLPFALRCALTLHEQAGCEARAAALVAELVASYASADDCGDYRRAQGIVVHMGEGGLSAEGVSG</sequence>
<dbReference type="AlphaFoldDB" id="A0A939DE63"/>
<dbReference type="GO" id="GO:0005737">
    <property type="term" value="C:cytoplasm"/>
    <property type="evidence" value="ECO:0007669"/>
    <property type="project" value="TreeGrafter"/>
</dbReference>
<protein>
    <submittedName>
        <fullName evidence="5">AAA family ATPase</fullName>
    </submittedName>
</protein>
<organism evidence="5 6">
    <name type="scientific">Parahaliea mediterranea</name>
    <dbReference type="NCBI Taxonomy" id="651086"/>
    <lineage>
        <taxon>Bacteria</taxon>
        <taxon>Pseudomonadati</taxon>
        <taxon>Pseudomonadota</taxon>
        <taxon>Gammaproteobacteria</taxon>
        <taxon>Cellvibrionales</taxon>
        <taxon>Halieaceae</taxon>
        <taxon>Parahaliea</taxon>
    </lineage>
</organism>
<gene>
    <name evidence="5" type="ORF">JYP50_07680</name>
</gene>
<keyword evidence="1" id="KW-0547">Nucleotide-binding</keyword>
<dbReference type="SUPFAM" id="SSF52540">
    <property type="entry name" value="P-loop containing nucleoside triphosphate hydrolases"/>
    <property type="match status" value="1"/>
</dbReference>
<evidence type="ECO:0000256" key="1">
    <source>
        <dbReference type="ARBA" id="ARBA00022741"/>
    </source>
</evidence>
<dbReference type="PANTHER" id="PTHR16305:SF28">
    <property type="entry name" value="GUANYLATE CYCLASE DOMAIN-CONTAINING PROTEIN"/>
    <property type="match status" value="1"/>
</dbReference>
<dbReference type="InterPro" id="IPR029787">
    <property type="entry name" value="Nucleotide_cyclase"/>
</dbReference>
<name>A0A939DE63_9GAMM</name>
<feature type="transmembrane region" description="Helical" evidence="3">
    <location>
        <begin position="53"/>
        <end position="73"/>
    </location>
</feature>
<dbReference type="Gene3D" id="3.30.70.1230">
    <property type="entry name" value="Nucleotide cyclase"/>
    <property type="match status" value="1"/>
</dbReference>
<keyword evidence="3" id="KW-0812">Transmembrane</keyword>
<dbReference type="SUPFAM" id="SSF48452">
    <property type="entry name" value="TPR-like"/>
    <property type="match status" value="1"/>
</dbReference>
<feature type="domain" description="Guanylate cyclase" evidence="4">
    <location>
        <begin position="118"/>
        <end position="255"/>
    </location>
</feature>
<dbReference type="InterPro" id="IPR001054">
    <property type="entry name" value="A/G_cyclase"/>
</dbReference>
<feature type="transmembrane region" description="Helical" evidence="3">
    <location>
        <begin position="23"/>
        <end position="41"/>
    </location>
</feature>
<dbReference type="GO" id="GO:0009190">
    <property type="term" value="P:cyclic nucleotide biosynthetic process"/>
    <property type="evidence" value="ECO:0007669"/>
    <property type="project" value="InterPro"/>
</dbReference>
<dbReference type="InterPro" id="IPR041664">
    <property type="entry name" value="AAA_16"/>
</dbReference>
<dbReference type="InterPro" id="IPR011990">
    <property type="entry name" value="TPR-like_helical_dom_sf"/>
</dbReference>
<evidence type="ECO:0000256" key="2">
    <source>
        <dbReference type="ARBA" id="ARBA00022840"/>
    </source>
</evidence>
<keyword evidence="3" id="KW-1133">Transmembrane helix</keyword>
<dbReference type="EMBL" id="JAFKCZ010000005">
    <property type="protein sequence ID" value="MBN7796465.1"/>
    <property type="molecule type" value="Genomic_DNA"/>
</dbReference>
<keyword evidence="2" id="KW-0067">ATP-binding</keyword>
<dbReference type="GO" id="GO:0035556">
    <property type="term" value="P:intracellular signal transduction"/>
    <property type="evidence" value="ECO:0007669"/>
    <property type="project" value="InterPro"/>
</dbReference>
<dbReference type="Pfam" id="PF00211">
    <property type="entry name" value="Guanylate_cyc"/>
    <property type="match status" value="1"/>
</dbReference>
<dbReference type="PANTHER" id="PTHR16305">
    <property type="entry name" value="TESTICULAR SOLUBLE ADENYLYL CYCLASE"/>
    <property type="match status" value="1"/>
</dbReference>
<dbReference type="Gene3D" id="1.25.40.10">
    <property type="entry name" value="Tetratricopeptide repeat domain"/>
    <property type="match status" value="1"/>
</dbReference>
<dbReference type="InterPro" id="IPR027417">
    <property type="entry name" value="P-loop_NTPase"/>
</dbReference>
<dbReference type="GO" id="GO:0005524">
    <property type="term" value="F:ATP binding"/>
    <property type="evidence" value="ECO:0007669"/>
    <property type="project" value="UniProtKB-KW"/>
</dbReference>